<feature type="region of interest" description="Disordered" evidence="2">
    <location>
        <begin position="406"/>
        <end position="450"/>
    </location>
</feature>
<evidence type="ECO:0000256" key="1">
    <source>
        <dbReference type="ARBA" id="ARBA00022468"/>
    </source>
</evidence>
<accession>A0A8J2NQL7</accession>
<keyword evidence="5" id="KW-1185">Reference proteome</keyword>
<name>A0A8J2NQL7_9HEXA</name>
<sequence>MDLIIKSEDKTCKKKYFRRRKDVIISHLLYGREIDDSNFSTRRNDEEFSPFTLVVPINLCQKLNRSDTSSVANNASIVSQNPDRYGFLGGDQYTHESEPNPPAQVIRRRELKWLNMLSTWDHYMRRDFKTVRSRCRKGIPRSVRGRAWFYLCGATYLQKKSPTLFSDLLRQEGKQQCIEDIRKDVHRQFPLHEIFTEEGHGQEDLFRVLKAYSIYNADEGYCQAHAPIAATLLMHMPAEDAFWCLQAICDKYLKGYYSPGMSALKLDGDILFGLLKRVAPSVYKHLKKQKIEPVLYMTEWFLCAFTRTLPWSTVLRVWDMFLCEGVKVLFRVALVVLKYTLGRSEILKRCPTMYETLPMLKSLPNFVTHEQFLVFQIGRLDITDDQMRKEHLKQILKQKKLRQHELAQEKKKEAARATEDAKSRGAERFGNNRHADERTDVNNDIEQTEL</sequence>
<keyword evidence="1" id="KW-0343">GTPase activation</keyword>
<evidence type="ECO:0000313" key="4">
    <source>
        <dbReference type="EMBL" id="CAG7636448.1"/>
    </source>
</evidence>
<reference evidence="4" key="1">
    <citation type="submission" date="2021-06" db="EMBL/GenBank/DDBJ databases">
        <authorList>
            <person name="Hodson N. C."/>
            <person name="Mongue J. A."/>
            <person name="Jaron S. K."/>
        </authorList>
    </citation>
    <scope>NUCLEOTIDE SEQUENCE</scope>
</reference>
<dbReference type="PROSITE" id="PS50086">
    <property type="entry name" value="TBC_RABGAP"/>
    <property type="match status" value="1"/>
</dbReference>
<evidence type="ECO:0000256" key="2">
    <source>
        <dbReference type="SAM" id="MobiDB-lite"/>
    </source>
</evidence>
<dbReference type="PANTHER" id="PTHR47219:SF4">
    <property type="entry name" value="TBC1 DOMAIN FAMILY MEMBER 10A"/>
    <property type="match status" value="1"/>
</dbReference>
<feature type="compositionally biased region" description="Basic and acidic residues" evidence="2">
    <location>
        <begin position="406"/>
        <end position="427"/>
    </location>
</feature>
<proteinExistence type="predicted"/>
<dbReference type="Pfam" id="PF00566">
    <property type="entry name" value="RabGAP-TBC"/>
    <property type="match status" value="1"/>
</dbReference>
<dbReference type="OrthoDB" id="159449at2759"/>
<dbReference type="Proteomes" id="UP000708208">
    <property type="component" value="Unassembled WGS sequence"/>
</dbReference>
<dbReference type="InterPro" id="IPR050302">
    <property type="entry name" value="Rab_GAP_TBC_domain"/>
</dbReference>
<dbReference type="SMART" id="SM00164">
    <property type="entry name" value="TBC"/>
    <property type="match status" value="1"/>
</dbReference>
<dbReference type="FunFam" id="1.10.472.80:FF:000008">
    <property type="entry name" value="TBC1 domain family member 10A"/>
    <property type="match status" value="1"/>
</dbReference>
<dbReference type="GO" id="GO:0005096">
    <property type="term" value="F:GTPase activator activity"/>
    <property type="evidence" value="ECO:0007669"/>
    <property type="project" value="UniProtKB-KW"/>
</dbReference>
<organism evidence="4 5">
    <name type="scientific">Allacma fusca</name>
    <dbReference type="NCBI Taxonomy" id="39272"/>
    <lineage>
        <taxon>Eukaryota</taxon>
        <taxon>Metazoa</taxon>
        <taxon>Ecdysozoa</taxon>
        <taxon>Arthropoda</taxon>
        <taxon>Hexapoda</taxon>
        <taxon>Collembola</taxon>
        <taxon>Symphypleona</taxon>
        <taxon>Sminthuridae</taxon>
        <taxon>Allacma</taxon>
    </lineage>
</organism>
<comment type="caution">
    <text evidence="4">The sequence shown here is derived from an EMBL/GenBank/DDBJ whole genome shotgun (WGS) entry which is preliminary data.</text>
</comment>
<dbReference type="FunFam" id="1.10.8.270:FF:000007">
    <property type="entry name" value="TBC1 domain family member 10A"/>
    <property type="match status" value="1"/>
</dbReference>
<dbReference type="AlphaFoldDB" id="A0A8J2NQL7"/>
<dbReference type="EMBL" id="CAJVCH010001093">
    <property type="protein sequence ID" value="CAG7636448.1"/>
    <property type="molecule type" value="Genomic_DNA"/>
</dbReference>
<feature type="domain" description="Rab-GAP TBC" evidence="3">
    <location>
        <begin position="138"/>
        <end position="325"/>
    </location>
</feature>
<dbReference type="FunFam" id="1.10.10.750:FF:000001">
    <property type="entry name" value="TBC1 domain family member 10A"/>
    <property type="match status" value="1"/>
</dbReference>
<dbReference type="GO" id="GO:0005886">
    <property type="term" value="C:plasma membrane"/>
    <property type="evidence" value="ECO:0007669"/>
    <property type="project" value="UniProtKB-ARBA"/>
</dbReference>
<dbReference type="InterPro" id="IPR000195">
    <property type="entry name" value="Rab-GAP-TBC_dom"/>
</dbReference>
<gene>
    <name evidence="4" type="ORF">AFUS01_LOCUS267</name>
</gene>
<dbReference type="PANTHER" id="PTHR47219">
    <property type="entry name" value="RAB GTPASE-ACTIVATING PROTEIN 1-LIKE"/>
    <property type="match status" value="1"/>
</dbReference>
<evidence type="ECO:0000259" key="3">
    <source>
        <dbReference type="PROSITE" id="PS50086"/>
    </source>
</evidence>
<evidence type="ECO:0000313" key="5">
    <source>
        <dbReference type="Proteomes" id="UP000708208"/>
    </source>
</evidence>
<dbReference type="GO" id="GO:0031267">
    <property type="term" value="F:small GTPase binding"/>
    <property type="evidence" value="ECO:0007669"/>
    <property type="project" value="TreeGrafter"/>
</dbReference>
<protein>
    <recommendedName>
        <fullName evidence="3">Rab-GAP TBC domain-containing protein</fullName>
    </recommendedName>
</protein>